<proteinExistence type="predicted"/>
<feature type="compositionally biased region" description="Polar residues" evidence="1">
    <location>
        <begin position="134"/>
        <end position="144"/>
    </location>
</feature>
<dbReference type="EMBL" id="BLLN01000003">
    <property type="protein sequence ID" value="GFH71783.1"/>
    <property type="molecule type" value="Genomic_DNA"/>
</dbReference>
<comment type="caution">
    <text evidence="2">The sequence shown here is derived from an EMBL/GenBank/DDBJ whole genome shotgun (WGS) entry which is preliminary data.</text>
</comment>
<evidence type="ECO:0000313" key="2">
    <source>
        <dbReference type="EMBL" id="GFH71783.1"/>
    </source>
</evidence>
<keyword evidence="3" id="KW-1185">Reference proteome</keyword>
<organism evidence="2 3">
    <name type="scientific">Streptomyces diastaticus subsp. diastaticus</name>
    <dbReference type="NCBI Taxonomy" id="68040"/>
    <lineage>
        <taxon>Bacteria</taxon>
        <taxon>Bacillati</taxon>
        <taxon>Actinomycetota</taxon>
        <taxon>Actinomycetes</taxon>
        <taxon>Kitasatosporales</taxon>
        <taxon>Streptomycetaceae</taxon>
        <taxon>Streptomyces</taxon>
        <taxon>Streptomyces diastaticus group</taxon>
    </lineage>
</organism>
<gene>
    <name evidence="2" type="ORF">Sdia_25510</name>
</gene>
<reference evidence="2 3" key="1">
    <citation type="submission" date="2020-02" db="EMBL/GenBank/DDBJ databases">
        <title>Whole genome shotgun sequence of Streptomyces diastaticus subsp. diastaticus NBRC 13412.</title>
        <authorList>
            <person name="Ichikawa N."/>
            <person name="Komaki H."/>
            <person name="Tamura T."/>
        </authorList>
    </citation>
    <scope>NUCLEOTIDE SEQUENCE [LARGE SCALE GENOMIC DNA]</scope>
    <source>
        <strain evidence="2 3">NBRC 13412</strain>
    </source>
</reference>
<accession>A0ABQ1CND2</accession>
<dbReference type="Proteomes" id="UP000472710">
    <property type="component" value="Unassembled WGS sequence"/>
</dbReference>
<sequence>MRTLLPIRRERRPALRSGRPLDSAGAGEGEARDGRDQQPVRGARPPPPRGPDAADRGRRVYAGTSTGSDHAPDSPAGVPRARPVEPFLARFPPVPPGRREVPCPSQEGPRAPGRRRRPNEPGPTLVNADGALRSTGTQASPAGQ</sequence>
<name>A0ABQ1CND2_STRDI</name>
<feature type="region of interest" description="Disordered" evidence="1">
    <location>
        <begin position="1"/>
        <end position="144"/>
    </location>
</feature>
<feature type="compositionally biased region" description="Basic and acidic residues" evidence="1">
    <location>
        <begin position="29"/>
        <end position="38"/>
    </location>
</feature>
<evidence type="ECO:0000313" key="3">
    <source>
        <dbReference type="Proteomes" id="UP000472710"/>
    </source>
</evidence>
<evidence type="ECO:0000256" key="1">
    <source>
        <dbReference type="SAM" id="MobiDB-lite"/>
    </source>
</evidence>
<protein>
    <submittedName>
        <fullName evidence="2">Uncharacterized protein</fullName>
    </submittedName>
</protein>